<evidence type="ECO:0000259" key="1">
    <source>
        <dbReference type="Pfam" id="PF25104"/>
    </source>
</evidence>
<feature type="domain" description="DUF7812" evidence="1">
    <location>
        <begin position="128"/>
        <end position="617"/>
    </location>
</feature>
<dbReference type="InterPro" id="IPR056714">
    <property type="entry name" value="DUF7812"/>
</dbReference>
<protein>
    <recommendedName>
        <fullName evidence="1">DUF7812 domain-containing protein</fullName>
    </recommendedName>
</protein>
<organism evidence="2 3">
    <name type="scientific">Liquidambar formosana</name>
    <name type="common">Formosan gum</name>
    <dbReference type="NCBI Taxonomy" id="63359"/>
    <lineage>
        <taxon>Eukaryota</taxon>
        <taxon>Viridiplantae</taxon>
        <taxon>Streptophyta</taxon>
        <taxon>Embryophyta</taxon>
        <taxon>Tracheophyta</taxon>
        <taxon>Spermatophyta</taxon>
        <taxon>Magnoliopsida</taxon>
        <taxon>eudicotyledons</taxon>
        <taxon>Gunneridae</taxon>
        <taxon>Pentapetalae</taxon>
        <taxon>Saxifragales</taxon>
        <taxon>Altingiaceae</taxon>
        <taxon>Liquidambar</taxon>
    </lineage>
</organism>
<keyword evidence="3" id="KW-1185">Reference proteome</keyword>
<dbReference type="Proteomes" id="UP001415857">
    <property type="component" value="Unassembled WGS sequence"/>
</dbReference>
<dbReference type="Pfam" id="PF25104">
    <property type="entry name" value="DUF7812"/>
    <property type="match status" value="1"/>
</dbReference>
<dbReference type="AlphaFoldDB" id="A0AAP0NEG8"/>
<evidence type="ECO:0000313" key="3">
    <source>
        <dbReference type="Proteomes" id="UP001415857"/>
    </source>
</evidence>
<comment type="caution">
    <text evidence="2">The sequence shown here is derived from an EMBL/GenBank/DDBJ whole genome shotgun (WGS) entry which is preliminary data.</text>
</comment>
<dbReference type="EMBL" id="JBBPBK010000014">
    <property type="protein sequence ID" value="KAK9270305.1"/>
    <property type="molecule type" value="Genomic_DNA"/>
</dbReference>
<dbReference type="PANTHER" id="PTHR36786">
    <property type="entry name" value="2-ISOPROPYLMALATE SYNTHASE"/>
    <property type="match status" value="1"/>
</dbReference>
<name>A0AAP0NEG8_LIQFO</name>
<sequence length="648" mass="72321">MVSTRKNRYDPANENPPPHIFQTLMAAFQAPEGLKPPVLKSLYCLIIRLSLNKQICCSDLRTTSNCSNQFGFKVTFQDICDLSNIMFKQLCERFKQIFSALNGLSASQAHGPSGLCSDTWTISEELLLLLRCCLVVLTLFDPPDQQILEKSKLLISILSRLRSLDFIGGREKNGITFKASVSRESACTNNGCTTSVAEDFVASLRFLEPSDPCLPFLRAMLEVFVDELLVHESLRVYFMLSDSVSSVNEMLFIYPTSHGDAESVAEVFSAHFLISVSDEQAFENFLSGLVWQHGKDYRVPELSLAAAVSLLCNPIMLSAPKIFQAHLISLVSEAIGIGTASENMRVDIRLMDCYLSAFERSVILYTRHMSSVQRDGHPVSANDSVIKSYVSGRSSQLSFESYVQPLTRNKINHVVTIFETSWHTYIHDMFLGTKSDLVSSSIDYIKDNQEVLDKSCKDEILSILSCIILRASGDVNDTSLNKIGDSSLQDIYLLSSILKLMSSSLLQALWCVRHDGNLGCLKSLKDFSSCTDYDFIVGIIGCFRQFDACLPIQKFLCDVMESHPMRHKESKLMLLHFSGLLSFSFASGLDFLVKGCIYTMMILMNLFIFEEGNLGALSSLLSSESKSFSFQLSTDKVGEVSILFALWL</sequence>
<gene>
    <name evidence="2" type="ORF">L1049_025883</name>
</gene>
<evidence type="ECO:0000313" key="2">
    <source>
        <dbReference type="EMBL" id="KAK9270305.1"/>
    </source>
</evidence>
<accession>A0AAP0NEG8</accession>
<proteinExistence type="predicted"/>
<reference evidence="2 3" key="1">
    <citation type="journal article" date="2024" name="Plant J.">
        <title>Genome sequences and population genomics reveal climatic adaptation and genomic divergence between two closely related sweetgum species.</title>
        <authorList>
            <person name="Xu W.Q."/>
            <person name="Ren C.Q."/>
            <person name="Zhang X.Y."/>
            <person name="Comes H.P."/>
            <person name="Liu X.H."/>
            <person name="Li Y.G."/>
            <person name="Kettle C.J."/>
            <person name="Jalonen R."/>
            <person name="Gaisberger H."/>
            <person name="Ma Y.Z."/>
            <person name="Qiu Y.X."/>
        </authorList>
    </citation>
    <scope>NUCLEOTIDE SEQUENCE [LARGE SCALE GENOMIC DNA]</scope>
    <source>
        <strain evidence="2">Hangzhou</strain>
    </source>
</reference>
<dbReference type="PANTHER" id="PTHR36786:SF1">
    <property type="entry name" value="2-ISOPROPYLMALATE SYNTHASE"/>
    <property type="match status" value="1"/>
</dbReference>